<feature type="compositionally biased region" description="Low complexity" evidence="8">
    <location>
        <begin position="310"/>
        <end position="324"/>
    </location>
</feature>
<reference evidence="10" key="1">
    <citation type="submission" date="2022-11" db="EMBL/GenBank/DDBJ databases">
        <authorList>
            <person name="Kikuchi T."/>
        </authorList>
    </citation>
    <scope>NUCLEOTIDE SEQUENCE</scope>
    <source>
        <strain evidence="10">PS1010</strain>
    </source>
</reference>
<evidence type="ECO:0000256" key="7">
    <source>
        <dbReference type="PROSITE-ProRule" id="PRU00236"/>
    </source>
</evidence>
<dbReference type="Proteomes" id="UP001152747">
    <property type="component" value="Unassembled WGS sequence"/>
</dbReference>
<gene>
    <name evidence="10" type="ORF">CAMP_LOCUS17962</name>
</gene>
<feature type="compositionally biased region" description="Basic and acidic residues" evidence="8">
    <location>
        <begin position="300"/>
        <end position="309"/>
    </location>
</feature>
<comment type="caution">
    <text evidence="10">The sequence shown here is derived from an EMBL/GenBank/DDBJ whole genome shotgun (WGS) entry which is preliminary data.</text>
</comment>
<dbReference type="InterPro" id="IPR050134">
    <property type="entry name" value="NAD-dep_sirtuin_deacylases"/>
</dbReference>
<evidence type="ECO:0000256" key="5">
    <source>
        <dbReference type="ARBA" id="ARBA00023027"/>
    </source>
</evidence>
<feature type="compositionally biased region" description="Polar residues" evidence="8">
    <location>
        <begin position="377"/>
        <end position="386"/>
    </location>
</feature>
<name>A0A9P1J458_9PELO</name>
<evidence type="ECO:0000256" key="2">
    <source>
        <dbReference type="ARBA" id="ARBA00022679"/>
    </source>
</evidence>
<feature type="active site" description="Proton acceptor" evidence="7">
    <location>
        <position position="133"/>
    </location>
</feature>
<dbReference type="AlphaFoldDB" id="A0A9P1J458"/>
<evidence type="ECO:0000256" key="1">
    <source>
        <dbReference type="ARBA" id="ARBA00012928"/>
    </source>
</evidence>
<dbReference type="InterPro" id="IPR029035">
    <property type="entry name" value="DHS-like_NAD/FAD-binding_dom"/>
</dbReference>
<keyword evidence="11" id="KW-1185">Reference proteome</keyword>
<dbReference type="EMBL" id="CANHGI010000006">
    <property type="protein sequence ID" value="CAI5455325.1"/>
    <property type="molecule type" value="Genomic_DNA"/>
</dbReference>
<evidence type="ECO:0000256" key="4">
    <source>
        <dbReference type="ARBA" id="ARBA00022833"/>
    </source>
</evidence>
<organism evidence="10 11">
    <name type="scientific">Caenorhabditis angaria</name>
    <dbReference type="NCBI Taxonomy" id="860376"/>
    <lineage>
        <taxon>Eukaryota</taxon>
        <taxon>Metazoa</taxon>
        <taxon>Ecdysozoa</taxon>
        <taxon>Nematoda</taxon>
        <taxon>Chromadorea</taxon>
        <taxon>Rhabditida</taxon>
        <taxon>Rhabditina</taxon>
        <taxon>Rhabditomorpha</taxon>
        <taxon>Rhabditoidea</taxon>
        <taxon>Rhabditidae</taxon>
        <taxon>Peloderinae</taxon>
        <taxon>Caenorhabditis</taxon>
    </lineage>
</organism>
<feature type="binding site" evidence="7">
    <location>
        <position position="144"/>
    </location>
    <ligand>
        <name>Zn(2+)</name>
        <dbReference type="ChEBI" id="CHEBI:29105"/>
    </ligand>
</feature>
<feature type="region of interest" description="Disordered" evidence="8">
    <location>
        <begin position="399"/>
        <end position="430"/>
    </location>
</feature>
<evidence type="ECO:0000256" key="8">
    <source>
        <dbReference type="SAM" id="MobiDB-lite"/>
    </source>
</evidence>
<feature type="binding site" evidence="7">
    <location>
        <position position="141"/>
    </location>
    <ligand>
        <name>Zn(2+)</name>
        <dbReference type="ChEBI" id="CHEBI:29105"/>
    </ligand>
</feature>
<feature type="compositionally biased region" description="Basic and acidic residues" evidence="8">
    <location>
        <begin position="325"/>
        <end position="340"/>
    </location>
</feature>
<dbReference type="GO" id="GO:0000122">
    <property type="term" value="P:negative regulation of transcription by RNA polymerase II"/>
    <property type="evidence" value="ECO:0007669"/>
    <property type="project" value="TreeGrafter"/>
</dbReference>
<evidence type="ECO:0000313" key="10">
    <source>
        <dbReference type="EMBL" id="CAI5455325.1"/>
    </source>
</evidence>
<dbReference type="GO" id="GO:0046969">
    <property type="term" value="F:histone H3K9 deacetylase activity, NAD-dependent"/>
    <property type="evidence" value="ECO:0007669"/>
    <property type="project" value="TreeGrafter"/>
</dbReference>
<evidence type="ECO:0000256" key="6">
    <source>
        <dbReference type="ARBA" id="ARBA00038170"/>
    </source>
</evidence>
<dbReference type="InterPro" id="IPR003000">
    <property type="entry name" value="Sirtuin"/>
</dbReference>
<keyword evidence="2" id="KW-0808">Transferase</keyword>
<dbReference type="Pfam" id="PF02146">
    <property type="entry name" value="SIR2"/>
    <property type="match status" value="1"/>
</dbReference>
<dbReference type="OrthoDB" id="2919105at2759"/>
<dbReference type="GO" id="GO:0005634">
    <property type="term" value="C:nucleus"/>
    <property type="evidence" value="ECO:0007669"/>
    <property type="project" value="TreeGrafter"/>
</dbReference>
<feature type="binding site" evidence="7">
    <location>
        <position position="175"/>
    </location>
    <ligand>
        <name>Zn(2+)</name>
        <dbReference type="ChEBI" id="CHEBI:29105"/>
    </ligand>
</feature>
<dbReference type="PANTHER" id="PTHR11085">
    <property type="entry name" value="NAD-DEPENDENT PROTEIN DEACYLASE SIRTUIN-5, MITOCHONDRIAL-RELATED"/>
    <property type="match status" value="1"/>
</dbReference>
<evidence type="ECO:0000259" key="9">
    <source>
        <dbReference type="PROSITE" id="PS50305"/>
    </source>
</evidence>
<dbReference type="InterPro" id="IPR026590">
    <property type="entry name" value="Ssirtuin_cat_dom"/>
</dbReference>
<feature type="region of interest" description="Disordered" evidence="8">
    <location>
        <begin position="298"/>
        <end position="386"/>
    </location>
</feature>
<evidence type="ECO:0000256" key="3">
    <source>
        <dbReference type="ARBA" id="ARBA00022723"/>
    </source>
</evidence>
<dbReference type="GO" id="GO:0003714">
    <property type="term" value="F:transcription corepressor activity"/>
    <property type="evidence" value="ECO:0007669"/>
    <property type="project" value="TreeGrafter"/>
</dbReference>
<protein>
    <recommendedName>
        <fullName evidence="1">protein acetyllysine N-acetyltransferase</fullName>
        <ecNumber evidence="1">2.3.1.286</ecNumber>
    </recommendedName>
</protein>
<dbReference type="PROSITE" id="PS50305">
    <property type="entry name" value="SIRTUIN"/>
    <property type="match status" value="1"/>
</dbReference>
<comment type="similarity">
    <text evidence="6">Belongs to the sirtuin family. Class IV subfamily.</text>
</comment>
<feature type="domain" description="Deacetylase sirtuin-type" evidence="9">
    <location>
        <begin position="28"/>
        <end position="274"/>
    </location>
</feature>
<evidence type="ECO:0000313" key="11">
    <source>
        <dbReference type="Proteomes" id="UP001152747"/>
    </source>
</evidence>
<feature type="binding site" evidence="7">
    <location>
        <position position="166"/>
    </location>
    <ligand>
        <name>Zn(2+)</name>
        <dbReference type="ChEBI" id="CHEBI:29105"/>
    </ligand>
</feature>
<dbReference type="SUPFAM" id="SSF52467">
    <property type="entry name" value="DHS-like NAD/FAD-binding domain"/>
    <property type="match status" value="1"/>
</dbReference>
<dbReference type="Gene3D" id="3.40.50.1220">
    <property type="entry name" value="TPP-binding domain"/>
    <property type="match status" value="1"/>
</dbReference>
<dbReference type="GO" id="GO:0070403">
    <property type="term" value="F:NAD+ binding"/>
    <property type="evidence" value="ECO:0007669"/>
    <property type="project" value="InterPro"/>
</dbReference>
<keyword evidence="5" id="KW-0520">NAD</keyword>
<dbReference type="EC" id="2.3.1.286" evidence="1"/>
<dbReference type="FunFam" id="3.40.50.1220:FF:000038">
    <property type="entry name" value="NAD-dependent protein deacetylase sirtuin-6 isoform X2"/>
    <property type="match status" value="1"/>
</dbReference>
<proteinExistence type="inferred from homology"/>
<dbReference type="Gene3D" id="2.20.28.200">
    <property type="match status" value="1"/>
</dbReference>
<dbReference type="PANTHER" id="PTHR11085:SF12">
    <property type="entry name" value="NAD-DEPENDENT PROTEIN DEACYLASE SIRTUIN-6"/>
    <property type="match status" value="1"/>
</dbReference>
<sequence length="467" mass="51464">MSSLAYNDLLKPYDQKGSFGEPEIFDDEATLGVKIEKFEEILKSAHSVVVLTGAGISTSCGIPDFRGPKGVWTLEGKGIHTENIKLEEASPSFTHRFLVELEKMNKLDWLITQNIDNLHTRSGFPLNKMAQLHGNLFTEKCQNCQRIYYRDSVILSVGFKPTGRSCEGTPLGRSCRGKLIDNTLDWDSDLPADLLEYSEKMLAACDLFITLGSSLKVQPVSGFPLYAKKKGAKVVNINLQETSIDGKADLVIHAKVDDVLQSLADKMKINVPLKPESTFVEKSAFEVYKKPRVSSAKSEIPAKRAKLENSKSPPSSSNSVSSSEPEPKLEIEKQDLKIEDDFSDLSDDEPVKTDKEEEENTVPENVVENFEDPSLPIGTTSDIQNNDVPAVEALPPIQFEDVSDSGSPKNLVENDDVSNLPIGTSSEKLEMGPSATSFEHMNLVVPNNGTVESRIEDLIEDLSEDEP</sequence>
<accession>A0A9P1J458</accession>
<keyword evidence="4 7" id="KW-0862">Zinc</keyword>
<dbReference type="GO" id="GO:0046872">
    <property type="term" value="F:metal ion binding"/>
    <property type="evidence" value="ECO:0007669"/>
    <property type="project" value="UniProtKB-KW"/>
</dbReference>
<keyword evidence="3 7" id="KW-0479">Metal-binding</keyword>